<gene>
    <name evidence="1" type="ORF">Ahy_B05g074866</name>
</gene>
<comment type="caution">
    <text evidence="1">The sequence shown here is derived from an EMBL/GenBank/DDBJ whole genome shotgun (WGS) entry which is preliminary data.</text>
</comment>
<evidence type="ECO:0000313" key="1">
    <source>
        <dbReference type="EMBL" id="RYR07504.1"/>
    </source>
</evidence>
<sequence>MDKADHEESFLVPNMEDIFNCDFPLNLSFKFRVDNQENMLTLENQEQKPEVKKWMRTPIKHYNKLFEIYGTDRTTGKHAESAKKK</sequence>
<name>A0A444Z0C7_ARAHY</name>
<dbReference type="Proteomes" id="UP000289738">
    <property type="component" value="Chromosome B05"/>
</dbReference>
<proteinExistence type="predicted"/>
<accession>A0A444Z0C7</accession>
<keyword evidence="2" id="KW-1185">Reference proteome</keyword>
<reference evidence="1 2" key="1">
    <citation type="submission" date="2019-01" db="EMBL/GenBank/DDBJ databases">
        <title>Sequencing of cultivated peanut Arachis hypogaea provides insights into genome evolution and oil improvement.</title>
        <authorList>
            <person name="Chen X."/>
        </authorList>
    </citation>
    <scope>NUCLEOTIDE SEQUENCE [LARGE SCALE GENOMIC DNA]</scope>
    <source>
        <strain evidence="2">cv. Fuhuasheng</strain>
        <tissue evidence="1">Leaves</tissue>
    </source>
</reference>
<evidence type="ECO:0000313" key="2">
    <source>
        <dbReference type="Proteomes" id="UP000289738"/>
    </source>
</evidence>
<dbReference type="AlphaFoldDB" id="A0A444Z0C7"/>
<protein>
    <submittedName>
        <fullName evidence="1">Uncharacterized protein</fullName>
    </submittedName>
</protein>
<dbReference type="EMBL" id="SDMP01000015">
    <property type="protein sequence ID" value="RYR07504.1"/>
    <property type="molecule type" value="Genomic_DNA"/>
</dbReference>
<organism evidence="1 2">
    <name type="scientific">Arachis hypogaea</name>
    <name type="common">Peanut</name>
    <dbReference type="NCBI Taxonomy" id="3818"/>
    <lineage>
        <taxon>Eukaryota</taxon>
        <taxon>Viridiplantae</taxon>
        <taxon>Streptophyta</taxon>
        <taxon>Embryophyta</taxon>
        <taxon>Tracheophyta</taxon>
        <taxon>Spermatophyta</taxon>
        <taxon>Magnoliopsida</taxon>
        <taxon>eudicotyledons</taxon>
        <taxon>Gunneridae</taxon>
        <taxon>Pentapetalae</taxon>
        <taxon>rosids</taxon>
        <taxon>fabids</taxon>
        <taxon>Fabales</taxon>
        <taxon>Fabaceae</taxon>
        <taxon>Papilionoideae</taxon>
        <taxon>50 kb inversion clade</taxon>
        <taxon>dalbergioids sensu lato</taxon>
        <taxon>Dalbergieae</taxon>
        <taxon>Pterocarpus clade</taxon>
        <taxon>Arachis</taxon>
    </lineage>
</organism>